<dbReference type="AlphaFoldDB" id="A0A0F9GV97"/>
<keyword evidence="1" id="KW-0472">Membrane</keyword>
<gene>
    <name evidence="2" type="ORF">LCGC14_2076620</name>
</gene>
<dbReference type="EMBL" id="LAZR01025014">
    <property type="protein sequence ID" value="KKL73270.1"/>
    <property type="molecule type" value="Genomic_DNA"/>
</dbReference>
<proteinExistence type="predicted"/>
<name>A0A0F9GV97_9ZZZZ</name>
<evidence type="ECO:0000313" key="2">
    <source>
        <dbReference type="EMBL" id="KKL73270.1"/>
    </source>
</evidence>
<feature type="transmembrane region" description="Helical" evidence="1">
    <location>
        <begin position="15"/>
        <end position="35"/>
    </location>
</feature>
<sequence>MKFLENRKNPRKLKLLLGTVILVTLGIIISVFVGYRRLLNQQDNLISVIQRSKANISIGKVHHTATRNGKKAWTLKAVSARVMGD</sequence>
<accession>A0A0F9GV97</accession>
<organism evidence="2">
    <name type="scientific">marine sediment metagenome</name>
    <dbReference type="NCBI Taxonomy" id="412755"/>
    <lineage>
        <taxon>unclassified sequences</taxon>
        <taxon>metagenomes</taxon>
        <taxon>ecological metagenomes</taxon>
    </lineage>
</organism>
<protein>
    <submittedName>
        <fullName evidence="2">Uncharacterized protein</fullName>
    </submittedName>
</protein>
<feature type="non-terminal residue" evidence="2">
    <location>
        <position position="85"/>
    </location>
</feature>
<reference evidence="2" key="1">
    <citation type="journal article" date="2015" name="Nature">
        <title>Complex archaea that bridge the gap between prokaryotes and eukaryotes.</title>
        <authorList>
            <person name="Spang A."/>
            <person name="Saw J.H."/>
            <person name="Jorgensen S.L."/>
            <person name="Zaremba-Niedzwiedzka K."/>
            <person name="Martijn J."/>
            <person name="Lind A.E."/>
            <person name="van Eijk R."/>
            <person name="Schleper C."/>
            <person name="Guy L."/>
            <person name="Ettema T.J."/>
        </authorList>
    </citation>
    <scope>NUCLEOTIDE SEQUENCE</scope>
</reference>
<keyword evidence="1" id="KW-1133">Transmembrane helix</keyword>
<evidence type="ECO:0000256" key="1">
    <source>
        <dbReference type="SAM" id="Phobius"/>
    </source>
</evidence>
<keyword evidence="1" id="KW-0812">Transmembrane</keyword>
<comment type="caution">
    <text evidence="2">The sequence shown here is derived from an EMBL/GenBank/DDBJ whole genome shotgun (WGS) entry which is preliminary data.</text>
</comment>